<protein>
    <submittedName>
        <fullName evidence="2">Uncharacterized protein</fullName>
    </submittedName>
</protein>
<keyword evidence="3" id="KW-1185">Reference proteome</keyword>
<dbReference type="EMBL" id="JATAAI010000016">
    <property type="protein sequence ID" value="KAK1740280.1"/>
    <property type="molecule type" value="Genomic_DNA"/>
</dbReference>
<name>A0AAD9DC44_9STRA</name>
<reference evidence="2" key="1">
    <citation type="submission" date="2023-06" db="EMBL/GenBank/DDBJ databases">
        <title>Survivors Of The Sea: Transcriptome response of Skeletonema marinoi to long-term dormancy.</title>
        <authorList>
            <person name="Pinder M.I.M."/>
            <person name="Kourtchenko O."/>
            <person name="Robertson E.K."/>
            <person name="Larsson T."/>
            <person name="Maumus F."/>
            <person name="Osuna-Cruz C.M."/>
            <person name="Vancaester E."/>
            <person name="Stenow R."/>
            <person name="Vandepoele K."/>
            <person name="Ploug H."/>
            <person name="Bruchert V."/>
            <person name="Godhe A."/>
            <person name="Topel M."/>
        </authorList>
    </citation>
    <scope>NUCLEOTIDE SEQUENCE</scope>
    <source>
        <strain evidence="2">R05AC</strain>
    </source>
</reference>
<evidence type="ECO:0000256" key="1">
    <source>
        <dbReference type="SAM" id="MobiDB-lite"/>
    </source>
</evidence>
<proteinExistence type="predicted"/>
<dbReference type="Proteomes" id="UP001224775">
    <property type="component" value="Unassembled WGS sequence"/>
</dbReference>
<comment type="caution">
    <text evidence="2">The sequence shown here is derived from an EMBL/GenBank/DDBJ whole genome shotgun (WGS) entry which is preliminary data.</text>
</comment>
<accession>A0AAD9DC44</accession>
<gene>
    <name evidence="2" type="ORF">QTG54_009230</name>
</gene>
<evidence type="ECO:0000313" key="2">
    <source>
        <dbReference type="EMBL" id="KAK1740280.1"/>
    </source>
</evidence>
<feature type="compositionally biased region" description="Basic and acidic residues" evidence="1">
    <location>
        <begin position="43"/>
        <end position="54"/>
    </location>
</feature>
<dbReference type="AlphaFoldDB" id="A0AAD9DC44"/>
<feature type="region of interest" description="Disordered" evidence="1">
    <location>
        <begin position="183"/>
        <end position="230"/>
    </location>
</feature>
<evidence type="ECO:0000313" key="3">
    <source>
        <dbReference type="Proteomes" id="UP001224775"/>
    </source>
</evidence>
<organism evidence="2 3">
    <name type="scientific">Skeletonema marinoi</name>
    <dbReference type="NCBI Taxonomy" id="267567"/>
    <lineage>
        <taxon>Eukaryota</taxon>
        <taxon>Sar</taxon>
        <taxon>Stramenopiles</taxon>
        <taxon>Ochrophyta</taxon>
        <taxon>Bacillariophyta</taxon>
        <taxon>Coscinodiscophyceae</taxon>
        <taxon>Thalassiosirophycidae</taxon>
        <taxon>Thalassiosirales</taxon>
        <taxon>Skeletonemataceae</taxon>
        <taxon>Skeletonema</taxon>
        <taxon>Skeletonema marinoi-dohrnii complex</taxon>
    </lineage>
</organism>
<feature type="region of interest" description="Disordered" evidence="1">
    <location>
        <begin position="41"/>
        <end position="74"/>
    </location>
</feature>
<feature type="compositionally biased region" description="Basic and acidic residues" evidence="1">
    <location>
        <begin position="209"/>
        <end position="230"/>
    </location>
</feature>
<sequence>MEEVLQNPKATWEEIRLAMKSHGHATNGGAMTTLLFPVTTKEGTSKETGQKGRVVETAAKPGAEGDDNAGSLHHGQLDELLSNNTPMNSDFGYKPCRSRKPATIAPKAGRVGSANSINRAVVTSSSTSITTDLDNASLASVDMMDFGVDNDVVAYSMDRLNEIDERRRESKCSVTTDDSTYSTDGFLDWNHDDGSSACPSHAESSPGKQEQDDTHNNDHERAARFDDPPAPEVRHKIWHFEEHDFEPEIQQPVIPKMFKRLSSGTMNTVSSLISNLALELEPGPCTPPKEATTDEVKKALSRSISFYRVDGRRASC</sequence>